<sequence>MHRAARLQNPVCHRQFSSATFLSFSNGLTENNAPISPAHATLRNLLATTEASPNRIWISYTTAINLAGVDELDLQTHQSVLRRCAPTLNQVRWSHQKRYLSVAKPVPGHVHETRFQGVIRNILSMGFRPSREDYHFILAQFAAAGHSIGSINVYEEMLKSTRFQPDSVTVALVLQSIAHRLVLPERKADRGETLNHARRLLKRLLDDMQRVEMPWTSTNMDLTVRIMKHTSDLEGFETLLRLGYGIDLQFPDRLALGSQPNTLLPFNLHTLNTVIDMYGRNGSTSKLVTAFEVLTVPLPDAQKHFATSFEDEDDFGVTPSDSIASFKYPSAEPNTTTFTFLLRHISHHKKMTHLVRHYLLQAIKLDVQASRALRAKLVVTPNILDVPAPRMSVSRAMFVSVFGASNRNKKATLMRWLFERLPAVIRRKKSDVLHISNFIRHLQKVGRWPQAQKPRTSSGFKPRVFVPRSDQDIVEVNGIGEHPADADSALAVNSFHQQTHPVYIPKPIDLKLHLRILKRDIADLTAFYTYARVGLARTIERTKDIIGRRVWKGKDVYIRSGADGKPKVGYPKMRTQVSKEMWRQTVNYKPKLKTRFARPPSHFFHKTVRQQFWQETKSIKERPLEGKTVSPEAITSFVQTGRPQKPT</sequence>
<proteinExistence type="predicted"/>
<dbReference type="InterPro" id="IPR011990">
    <property type="entry name" value="TPR-like_helical_dom_sf"/>
</dbReference>
<gene>
    <name evidence="2" type="ORF">D9757_000202</name>
</gene>
<evidence type="ECO:0000313" key="3">
    <source>
        <dbReference type="Proteomes" id="UP000518752"/>
    </source>
</evidence>
<name>A0A8H5I3F5_9AGAR</name>
<comment type="caution">
    <text evidence="2">The sequence shown here is derived from an EMBL/GenBank/DDBJ whole genome shotgun (WGS) entry which is preliminary data.</text>
</comment>
<feature type="compositionally biased region" description="Polar residues" evidence="1">
    <location>
        <begin position="636"/>
        <end position="647"/>
    </location>
</feature>
<dbReference type="OrthoDB" id="276151at2759"/>
<keyword evidence="3" id="KW-1185">Reference proteome</keyword>
<dbReference type="Proteomes" id="UP000518752">
    <property type="component" value="Unassembled WGS sequence"/>
</dbReference>
<protein>
    <submittedName>
        <fullName evidence="2">Uncharacterized protein</fullName>
    </submittedName>
</protein>
<dbReference type="AlphaFoldDB" id="A0A8H5I3F5"/>
<dbReference type="EMBL" id="JAACJN010000001">
    <property type="protein sequence ID" value="KAF5393973.1"/>
    <property type="molecule type" value="Genomic_DNA"/>
</dbReference>
<feature type="region of interest" description="Disordered" evidence="1">
    <location>
        <begin position="624"/>
        <end position="647"/>
    </location>
</feature>
<evidence type="ECO:0000313" key="2">
    <source>
        <dbReference type="EMBL" id="KAF5393973.1"/>
    </source>
</evidence>
<accession>A0A8H5I3F5</accession>
<evidence type="ECO:0000256" key="1">
    <source>
        <dbReference type="SAM" id="MobiDB-lite"/>
    </source>
</evidence>
<organism evidence="2 3">
    <name type="scientific">Collybiopsis confluens</name>
    <dbReference type="NCBI Taxonomy" id="2823264"/>
    <lineage>
        <taxon>Eukaryota</taxon>
        <taxon>Fungi</taxon>
        <taxon>Dikarya</taxon>
        <taxon>Basidiomycota</taxon>
        <taxon>Agaricomycotina</taxon>
        <taxon>Agaricomycetes</taxon>
        <taxon>Agaricomycetidae</taxon>
        <taxon>Agaricales</taxon>
        <taxon>Marasmiineae</taxon>
        <taxon>Omphalotaceae</taxon>
        <taxon>Collybiopsis</taxon>
    </lineage>
</organism>
<dbReference type="Gene3D" id="1.25.40.10">
    <property type="entry name" value="Tetratricopeptide repeat domain"/>
    <property type="match status" value="1"/>
</dbReference>
<reference evidence="2 3" key="1">
    <citation type="journal article" date="2020" name="ISME J.">
        <title>Uncovering the hidden diversity of litter-decomposition mechanisms in mushroom-forming fungi.</title>
        <authorList>
            <person name="Floudas D."/>
            <person name="Bentzer J."/>
            <person name="Ahren D."/>
            <person name="Johansson T."/>
            <person name="Persson P."/>
            <person name="Tunlid A."/>
        </authorList>
    </citation>
    <scope>NUCLEOTIDE SEQUENCE [LARGE SCALE GENOMIC DNA]</scope>
    <source>
        <strain evidence="2 3">CBS 406.79</strain>
    </source>
</reference>